<protein>
    <submittedName>
        <fullName evidence="1">SDR family NAD(P)-dependent oxidoreductase</fullName>
    </submittedName>
</protein>
<dbReference type="InterPro" id="IPR002347">
    <property type="entry name" value="SDR_fam"/>
</dbReference>
<dbReference type="Pfam" id="PF00106">
    <property type="entry name" value="adh_short"/>
    <property type="match status" value="1"/>
</dbReference>
<gene>
    <name evidence="1" type="ORF">E5222_11200</name>
</gene>
<organism evidence="1 2">
    <name type="scientific">Alteraurantiacibacter aquimixticola</name>
    <dbReference type="NCBI Taxonomy" id="2489173"/>
    <lineage>
        <taxon>Bacteria</taxon>
        <taxon>Pseudomonadati</taxon>
        <taxon>Pseudomonadota</taxon>
        <taxon>Alphaproteobacteria</taxon>
        <taxon>Sphingomonadales</taxon>
        <taxon>Erythrobacteraceae</taxon>
        <taxon>Alteraurantiacibacter</taxon>
    </lineage>
</organism>
<dbReference type="Proteomes" id="UP000309389">
    <property type="component" value="Unassembled WGS sequence"/>
</dbReference>
<evidence type="ECO:0000313" key="1">
    <source>
        <dbReference type="EMBL" id="TIX49417.1"/>
    </source>
</evidence>
<dbReference type="PANTHER" id="PTHR45458">
    <property type="entry name" value="SHORT-CHAIN DEHYDROGENASE/REDUCTASE SDR"/>
    <property type="match status" value="1"/>
</dbReference>
<reference evidence="1 2" key="1">
    <citation type="submission" date="2019-04" db="EMBL/GenBank/DDBJ databases">
        <title>Altererythrobacter aquimixticola sp. nov., isolated from sediment of junction between the ocean and a freshwater spring.</title>
        <authorList>
            <person name="Yoon J.-H."/>
        </authorList>
    </citation>
    <scope>NUCLEOTIDE SEQUENCE [LARGE SCALE GENOMIC DNA]</scope>
    <source>
        <strain evidence="1 2">SSKS-13</strain>
    </source>
</reference>
<proteinExistence type="predicted"/>
<dbReference type="EMBL" id="SSHH01000003">
    <property type="protein sequence ID" value="TIX49417.1"/>
    <property type="molecule type" value="Genomic_DNA"/>
</dbReference>
<comment type="caution">
    <text evidence="1">The sequence shown here is derived from an EMBL/GenBank/DDBJ whole genome shotgun (WGS) entry which is preliminary data.</text>
</comment>
<dbReference type="PRINTS" id="PR00081">
    <property type="entry name" value="GDHRDH"/>
</dbReference>
<dbReference type="InterPro" id="IPR036291">
    <property type="entry name" value="NAD(P)-bd_dom_sf"/>
</dbReference>
<name>A0A4T3F0H6_9SPHN</name>
<evidence type="ECO:0000313" key="2">
    <source>
        <dbReference type="Proteomes" id="UP000309389"/>
    </source>
</evidence>
<dbReference type="SUPFAM" id="SSF51735">
    <property type="entry name" value="NAD(P)-binding Rossmann-fold domains"/>
    <property type="match status" value="1"/>
</dbReference>
<accession>A0A4T3F0H6</accession>
<dbReference type="InterPro" id="IPR052184">
    <property type="entry name" value="SDR_enzymes"/>
</dbReference>
<keyword evidence="2" id="KW-1185">Reference proteome</keyword>
<dbReference type="AlphaFoldDB" id="A0A4T3F0H6"/>
<dbReference type="Gene3D" id="3.40.50.720">
    <property type="entry name" value="NAD(P)-binding Rossmann-like Domain"/>
    <property type="match status" value="1"/>
</dbReference>
<dbReference type="RefSeq" id="WP_136693894.1">
    <property type="nucleotide sequence ID" value="NZ_SSHH01000003.1"/>
</dbReference>
<dbReference type="PANTHER" id="PTHR45458:SF1">
    <property type="entry name" value="SHORT CHAIN DEHYDROGENASE"/>
    <property type="match status" value="1"/>
</dbReference>
<sequence length="232" mass="23966">MTSPSASKSACIIGASRGLGLGLARRLAEKGYTVFATQRSHSAELADAAAASDGAIKVHEMDVTDAASIAALAQAIPAGSLDILVLNAGVYGGGEQDLADLTRDNVADILMTNAVCPARAAVGLLPSMKDGGTIGMMSSKMGSIDDSSGGSNLYRLSKVGQNMLSRSLFEKHARPRGIGVISLHPGWVQTDMGGPNALIDVDTSVSGMIDVLEAEREPRHAFLAYDGQAVPW</sequence>
<dbReference type="GO" id="GO:0016616">
    <property type="term" value="F:oxidoreductase activity, acting on the CH-OH group of donors, NAD or NADP as acceptor"/>
    <property type="evidence" value="ECO:0007669"/>
    <property type="project" value="TreeGrafter"/>
</dbReference>
<dbReference type="OrthoDB" id="9785826at2"/>